<dbReference type="Proteomes" id="UP001159042">
    <property type="component" value="Unassembled WGS sequence"/>
</dbReference>
<dbReference type="GO" id="GO:0071897">
    <property type="term" value="P:DNA biosynthetic process"/>
    <property type="evidence" value="ECO:0007669"/>
    <property type="project" value="UniProtKB-ARBA"/>
</dbReference>
<dbReference type="InterPro" id="IPR001969">
    <property type="entry name" value="Aspartic_peptidase_AS"/>
</dbReference>
<dbReference type="Pfam" id="PF05380">
    <property type="entry name" value="Peptidase_A17"/>
    <property type="match status" value="1"/>
</dbReference>
<evidence type="ECO:0000313" key="4">
    <source>
        <dbReference type="Proteomes" id="UP001159042"/>
    </source>
</evidence>
<feature type="domain" description="DUF5641" evidence="2">
    <location>
        <begin position="1081"/>
        <end position="1168"/>
    </location>
</feature>
<dbReference type="Pfam" id="PF03564">
    <property type="entry name" value="DUF1759"/>
    <property type="match status" value="1"/>
</dbReference>
<dbReference type="PROSITE" id="PS00141">
    <property type="entry name" value="ASP_PROTEASE"/>
    <property type="match status" value="1"/>
</dbReference>
<dbReference type="EMBL" id="JANEYG010000052">
    <property type="protein sequence ID" value="KAJ8915511.1"/>
    <property type="molecule type" value="Genomic_DNA"/>
</dbReference>
<dbReference type="AlphaFoldDB" id="A0AAV8VMC4"/>
<dbReference type="Gene3D" id="2.40.70.10">
    <property type="entry name" value="Acid Proteases"/>
    <property type="match status" value="1"/>
</dbReference>
<dbReference type="InterPro" id="IPR008042">
    <property type="entry name" value="Retrotrans_Pao"/>
</dbReference>
<comment type="caution">
    <text evidence="3">The sequence shown here is derived from an EMBL/GenBank/DDBJ whole genome shotgun (WGS) entry which is preliminary data.</text>
</comment>
<evidence type="ECO:0000259" key="2">
    <source>
        <dbReference type="Pfam" id="PF18701"/>
    </source>
</evidence>
<dbReference type="Gene3D" id="3.30.70.270">
    <property type="match status" value="1"/>
</dbReference>
<dbReference type="GO" id="GO:0004190">
    <property type="term" value="F:aspartic-type endopeptidase activity"/>
    <property type="evidence" value="ECO:0007669"/>
    <property type="project" value="InterPro"/>
</dbReference>
<dbReference type="InterPro" id="IPR040676">
    <property type="entry name" value="DUF5641"/>
</dbReference>
<dbReference type="SUPFAM" id="SSF56672">
    <property type="entry name" value="DNA/RNA polymerases"/>
    <property type="match status" value="1"/>
</dbReference>
<feature type="region of interest" description="Disordered" evidence="1">
    <location>
        <begin position="106"/>
        <end position="126"/>
    </location>
</feature>
<feature type="compositionally biased region" description="Polar residues" evidence="1">
    <location>
        <begin position="115"/>
        <end position="124"/>
    </location>
</feature>
<dbReference type="InterPro" id="IPR005312">
    <property type="entry name" value="DUF1759"/>
</dbReference>
<gene>
    <name evidence="3" type="ORF">NQ315_012392</name>
</gene>
<reference evidence="3 4" key="1">
    <citation type="journal article" date="2023" name="Insect Mol. Biol.">
        <title>Genome sequencing provides insights into the evolution of gene families encoding plant cell wall-degrading enzymes in longhorned beetles.</title>
        <authorList>
            <person name="Shin N.R."/>
            <person name="Okamura Y."/>
            <person name="Kirsch R."/>
            <person name="Pauchet Y."/>
        </authorList>
    </citation>
    <scope>NUCLEOTIDE SEQUENCE [LARGE SCALE GENOMIC DNA]</scope>
    <source>
        <strain evidence="3">EAD_L_NR</strain>
    </source>
</reference>
<protein>
    <recommendedName>
        <fullName evidence="2">DUF5641 domain-containing protein</fullName>
    </recommendedName>
</protein>
<dbReference type="InterPro" id="IPR043502">
    <property type="entry name" value="DNA/RNA_pol_sf"/>
</dbReference>
<dbReference type="InterPro" id="IPR021109">
    <property type="entry name" value="Peptidase_aspartic_dom_sf"/>
</dbReference>
<dbReference type="GO" id="GO:0006508">
    <property type="term" value="P:proteolysis"/>
    <property type="evidence" value="ECO:0007669"/>
    <property type="project" value="InterPro"/>
</dbReference>
<sequence length="1236" mass="141115">MSTELDKKRKSRSVVWAAFTRTVNDCELSLSENNPNSQQIKVSFEMLETKFDELKILDADVYELLLEDATEEDMQKDVQTADGYQRKFLEMRARYEQFGGNKSVHTDADLEQRSEVNSSMSEASRQGKRKFKLPKIEFKRFSGDIKDWLSFWAQFKKIHVDEEIDNHDKIEYLIQATVEGSRARQLVESYPAMGENYDKIVESMQSRFGREDLQIEVYVRELLKLILNNATSKEKMQLSSLYDRIETQLRALETLGITSEKSAAILFPLIESCLTHDLLKAWQRYASSNLMQQSISNGNLTKDSSDNTLELRLQCLMHFLRNEVENEQRIVLAEEGFGLSSVKTTSSGDTSKIKKQARGQTMATATDLINCESSKCVFCEGLHKSDTCFKALKLSLEEKKKVLTEKNACFRCLNLYHQAKRCRARLRWIVCTRSHSVLMCPELPVNKHAENQKVNPNTETVAKDNVLTNCTSPLIFLQTLRISLKCAHGLQEVRALIDSGSQRSYILKDTVDRLGYKPKRREKLVHCLFGGNENVNTHNCYDIEMNQGNYSCIFEALDQPFICRDLCHMVQGSWQQELKNMNIGISDTKGSGPIELLLGADVAGRLYTGRKCMLQCGLVAMETFFGWTLMGKISCENPSPSLSMTTLSLLVNDASICELWELDALGIREPLEKKSRSDMEAAAKKLFTQTIKINEDGRYEVRLPWVEDHPPLPTNYSLAQKRLNITAKKLKSTHLVEEYDSVFKEWLTEDIIEQVDGDISDYGHYLPHRPVIKENSTTKIRPVFDASAREKNAPSLNHCLEKGMNLIETIPSTLLRFRENQYGVVADIRKAFLQIVMNEKDREFLKFLWITPDGKQMVYGHKRVVFGINSSPFLLGATIEHHLKSCLQKCTQEQTSYSTETILKLMRSFYVDNCVTSVPNYATLGNFVREAKLIMQDAQFDLRGWESSADSGDDNQVSVLGLTWQKGEDSLRISGDLWKESSDLTELTITKRFILSMANRVFDVIGYTCPATLIPKLLLQRIWEKQLPWDKPVDVDVTTSDQWKHIPGNLNPADLPSRGCSPKYLFQSKWWEGPCKKLLHKQKLRDDLRRRFCVEYLGQLKLFYNKNPSRPVTIGEVVLIGNDSDKRIDWPLGRVRELIPGKDNKVRLVYVDTAKGKLLRPLRRLYPLECFDNSPFEGTPGVLTTEVDELHPQRKPKTENKIGCAGVNHSKVPDNAHCDRDVSEPGIKAKVNNSAG</sequence>
<dbReference type="Gene3D" id="3.10.10.10">
    <property type="entry name" value="HIV Type 1 Reverse Transcriptase, subunit A, domain 1"/>
    <property type="match status" value="1"/>
</dbReference>
<accession>A0AAV8VMC4</accession>
<dbReference type="InterPro" id="IPR043128">
    <property type="entry name" value="Rev_trsase/Diguanyl_cyclase"/>
</dbReference>
<feature type="region of interest" description="Disordered" evidence="1">
    <location>
        <begin position="1194"/>
        <end position="1236"/>
    </location>
</feature>
<dbReference type="PANTHER" id="PTHR47331:SF5">
    <property type="entry name" value="RIBONUCLEASE H"/>
    <property type="match status" value="1"/>
</dbReference>
<evidence type="ECO:0000256" key="1">
    <source>
        <dbReference type="SAM" id="MobiDB-lite"/>
    </source>
</evidence>
<proteinExistence type="predicted"/>
<dbReference type="PANTHER" id="PTHR47331">
    <property type="entry name" value="PHD-TYPE DOMAIN-CONTAINING PROTEIN"/>
    <property type="match status" value="1"/>
</dbReference>
<evidence type="ECO:0000313" key="3">
    <source>
        <dbReference type="EMBL" id="KAJ8915511.1"/>
    </source>
</evidence>
<organism evidence="3 4">
    <name type="scientific">Exocentrus adspersus</name>
    <dbReference type="NCBI Taxonomy" id="1586481"/>
    <lineage>
        <taxon>Eukaryota</taxon>
        <taxon>Metazoa</taxon>
        <taxon>Ecdysozoa</taxon>
        <taxon>Arthropoda</taxon>
        <taxon>Hexapoda</taxon>
        <taxon>Insecta</taxon>
        <taxon>Pterygota</taxon>
        <taxon>Neoptera</taxon>
        <taxon>Endopterygota</taxon>
        <taxon>Coleoptera</taxon>
        <taxon>Polyphaga</taxon>
        <taxon>Cucujiformia</taxon>
        <taxon>Chrysomeloidea</taxon>
        <taxon>Cerambycidae</taxon>
        <taxon>Lamiinae</taxon>
        <taxon>Acanthocinini</taxon>
        <taxon>Exocentrus</taxon>
    </lineage>
</organism>
<dbReference type="Pfam" id="PF18701">
    <property type="entry name" value="DUF5641"/>
    <property type="match status" value="1"/>
</dbReference>
<feature type="compositionally biased region" description="Basic and acidic residues" evidence="1">
    <location>
        <begin position="1211"/>
        <end position="1223"/>
    </location>
</feature>
<keyword evidence="4" id="KW-1185">Reference proteome</keyword>
<feature type="non-terminal residue" evidence="3">
    <location>
        <position position="1236"/>
    </location>
</feature>
<name>A0AAV8VMC4_9CUCU</name>